<evidence type="ECO:0000313" key="1">
    <source>
        <dbReference type="EMBL" id="KAJ0025587.1"/>
    </source>
</evidence>
<comment type="caution">
    <text evidence="1">The sequence shown here is derived from an EMBL/GenBank/DDBJ whole genome shotgun (WGS) entry which is preliminary data.</text>
</comment>
<name>A0ACC0XWF3_9ROSI</name>
<gene>
    <name evidence="1" type="ORF">Pint_07394</name>
</gene>
<keyword evidence="2" id="KW-1185">Reference proteome</keyword>
<sequence>MLETFPIEIGDKQIWSNGEKLAEDIRSFTESLVSPHFGEKIVDQLYAKLTDIIIKDLATRIEPDKVTNFVVVLRRM</sequence>
<reference evidence="2" key="1">
    <citation type="journal article" date="2023" name="G3 (Bethesda)">
        <title>Genome assembly and association tests identify interacting loci associated with vigor, precocity, and sex in interspecific pistachio rootstocks.</title>
        <authorList>
            <person name="Palmer W."/>
            <person name="Jacygrad E."/>
            <person name="Sagayaradj S."/>
            <person name="Cavanaugh K."/>
            <person name="Han R."/>
            <person name="Bertier L."/>
            <person name="Beede B."/>
            <person name="Kafkas S."/>
            <person name="Golino D."/>
            <person name="Preece J."/>
            <person name="Michelmore R."/>
        </authorList>
    </citation>
    <scope>NUCLEOTIDE SEQUENCE [LARGE SCALE GENOMIC DNA]</scope>
</reference>
<evidence type="ECO:0000313" key="2">
    <source>
        <dbReference type="Proteomes" id="UP001163603"/>
    </source>
</evidence>
<protein>
    <submittedName>
        <fullName evidence="1">Uncharacterized protein</fullName>
    </submittedName>
</protein>
<accession>A0ACC0XWF3</accession>
<dbReference type="EMBL" id="CM047745">
    <property type="protein sequence ID" value="KAJ0025587.1"/>
    <property type="molecule type" value="Genomic_DNA"/>
</dbReference>
<dbReference type="Proteomes" id="UP001163603">
    <property type="component" value="Chromosome 10"/>
</dbReference>
<organism evidence="1 2">
    <name type="scientific">Pistacia integerrima</name>
    <dbReference type="NCBI Taxonomy" id="434235"/>
    <lineage>
        <taxon>Eukaryota</taxon>
        <taxon>Viridiplantae</taxon>
        <taxon>Streptophyta</taxon>
        <taxon>Embryophyta</taxon>
        <taxon>Tracheophyta</taxon>
        <taxon>Spermatophyta</taxon>
        <taxon>Magnoliopsida</taxon>
        <taxon>eudicotyledons</taxon>
        <taxon>Gunneridae</taxon>
        <taxon>Pentapetalae</taxon>
        <taxon>rosids</taxon>
        <taxon>malvids</taxon>
        <taxon>Sapindales</taxon>
        <taxon>Anacardiaceae</taxon>
        <taxon>Pistacia</taxon>
    </lineage>
</organism>
<proteinExistence type="predicted"/>